<dbReference type="EMBL" id="BK016042">
    <property type="protein sequence ID" value="DAF91006.1"/>
    <property type="molecule type" value="Genomic_DNA"/>
</dbReference>
<reference evidence="1" key="1">
    <citation type="journal article" date="2021" name="Proc. Natl. Acad. Sci. U.S.A.">
        <title>A Catalog of Tens of Thousands of Viruses from Human Metagenomes Reveals Hidden Associations with Chronic Diseases.</title>
        <authorList>
            <person name="Tisza M.J."/>
            <person name="Buck C.B."/>
        </authorList>
    </citation>
    <scope>NUCLEOTIDE SEQUENCE</scope>
    <source>
        <strain evidence="1">CtYM922</strain>
    </source>
</reference>
<proteinExistence type="predicted"/>
<evidence type="ECO:0000313" key="1">
    <source>
        <dbReference type="EMBL" id="DAF91006.1"/>
    </source>
</evidence>
<accession>A0A8S5U9F2</accession>
<sequence length="155" mass="17921">MAQFQDLLPNEEIENLKKIYNGSSKIFGTMTKESAEMVKTRIISNMKYSFKNSSKLVPYLKVSKTYQTKSDNGINNKVLFSGYYKEDSKSTNIRRRNKKYSYNGIPVPLIVRAREFGSSRNEAPKPFFRRSFNPAEIKKIMLIVQKRESGGLLDE</sequence>
<protein>
    <submittedName>
        <fullName evidence="1">Uncharacterized protein</fullName>
    </submittedName>
</protein>
<name>A0A8S5U9F2_9CAUD</name>
<organism evidence="1">
    <name type="scientific">Siphoviridae sp. ctYM922</name>
    <dbReference type="NCBI Taxonomy" id="2825547"/>
    <lineage>
        <taxon>Viruses</taxon>
        <taxon>Duplodnaviria</taxon>
        <taxon>Heunggongvirae</taxon>
        <taxon>Uroviricota</taxon>
        <taxon>Caudoviricetes</taxon>
    </lineage>
</organism>